<evidence type="ECO:0000313" key="2">
    <source>
        <dbReference type="Proteomes" id="UP001365128"/>
    </source>
</evidence>
<dbReference type="Proteomes" id="UP001365128">
    <property type="component" value="Unassembled WGS sequence"/>
</dbReference>
<reference evidence="1 2" key="1">
    <citation type="submission" date="2024-04" db="EMBL/GenBank/DDBJ databases">
        <title>Phyllosticta paracitricarpa is synonymous to the EU quarantine fungus P. citricarpa based on phylogenomic analyses.</title>
        <authorList>
            <consortium name="Lawrence Berkeley National Laboratory"/>
            <person name="Van Ingen-Buijs V.A."/>
            <person name="Van Westerhoven A.C."/>
            <person name="Haridas S."/>
            <person name="Skiadas P."/>
            <person name="Martin F."/>
            <person name="Groenewald J.Z."/>
            <person name="Crous P.W."/>
            <person name="Seidl M.F."/>
        </authorList>
    </citation>
    <scope>NUCLEOTIDE SEQUENCE [LARGE SCALE GENOMIC DNA]</scope>
    <source>
        <strain evidence="1 2">CBS 122670</strain>
    </source>
</reference>
<protein>
    <recommendedName>
        <fullName evidence="3">Transposase</fullName>
    </recommendedName>
</protein>
<gene>
    <name evidence="1" type="ORF">IWX46DRAFT_644598</name>
</gene>
<name>A0ABR1LC07_9PEZI</name>
<evidence type="ECO:0008006" key="3">
    <source>
        <dbReference type="Google" id="ProtNLM"/>
    </source>
</evidence>
<organism evidence="1 2">
    <name type="scientific">Phyllosticta citricarpa</name>
    <dbReference type="NCBI Taxonomy" id="55181"/>
    <lineage>
        <taxon>Eukaryota</taxon>
        <taxon>Fungi</taxon>
        <taxon>Dikarya</taxon>
        <taxon>Ascomycota</taxon>
        <taxon>Pezizomycotina</taxon>
        <taxon>Dothideomycetes</taxon>
        <taxon>Dothideomycetes incertae sedis</taxon>
        <taxon>Botryosphaeriales</taxon>
        <taxon>Phyllostictaceae</taxon>
        <taxon>Phyllosticta</taxon>
    </lineage>
</organism>
<dbReference type="EMBL" id="JBBPDW010000048">
    <property type="protein sequence ID" value="KAK7532777.1"/>
    <property type="molecule type" value="Genomic_DNA"/>
</dbReference>
<proteinExistence type="predicted"/>
<evidence type="ECO:0000313" key="1">
    <source>
        <dbReference type="EMBL" id="KAK7532777.1"/>
    </source>
</evidence>
<comment type="caution">
    <text evidence="1">The sequence shown here is derived from an EMBL/GenBank/DDBJ whole genome shotgun (WGS) entry which is preliminary data.</text>
</comment>
<accession>A0ABR1LC07</accession>
<sequence>MDCFGWTQAPNHRLARDIVTLVLPYRKVRRSLPAVTGASVKRVKKEGILHCVGETKEKNQNRHPIELRIMSQQMENAGGAVRRQFCEANNWDLNSLLKFEKSSNKKHLDVAAHLKAEVDAFRKELQIAVRGRDVPKQITSFDEAGFPRVLSRCVVGIEGSRSVVLDYPSRAWKPAAAKIGASPGAGPHGCGDRVITRGGNL</sequence>
<keyword evidence="2" id="KW-1185">Reference proteome</keyword>